<reference evidence="1 2" key="1">
    <citation type="submission" date="2020-07" db="EMBL/GenBank/DDBJ databases">
        <title>Sequencing the genomes of 1000 actinobacteria strains.</title>
        <authorList>
            <person name="Klenk H.-P."/>
        </authorList>
    </citation>
    <scope>NUCLEOTIDE SEQUENCE [LARGE SCALE GENOMIC DNA]</scope>
    <source>
        <strain evidence="1 2">DSM 45975</strain>
    </source>
</reference>
<dbReference type="RefSeq" id="WP_182545411.1">
    <property type="nucleotide sequence ID" value="NZ_JACGWZ010000005.1"/>
</dbReference>
<evidence type="ECO:0000313" key="2">
    <source>
        <dbReference type="Proteomes" id="UP000569329"/>
    </source>
</evidence>
<dbReference type="Proteomes" id="UP000569329">
    <property type="component" value="Unassembled WGS sequence"/>
</dbReference>
<protein>
    <submittedName>
        <fullName evidence="1">Uncharacterized protein</fullName>
    </submittedName>
</protein>
<comment type="caution">
    <text evidence="1">The sequence shown here is derived from an EMBL/GenBank/DDBJ whole genome shotgun (WGS) entry which is preliminary data.</text>
</comment>
<sequence>MPGEASPDEGTLTGPDAAVLELLEQHTATAGRCWFGVWDGYGWEAVSRALGPRAPR</sequence>
<proteinExistence type="predicted"/>
<evidence type="ECO:0000313" key="1">
    <source>
        <dbReference type="EMBL" id="MBA8826138.1"/>
    </source>
</evidence>
<dbReference type="EMBL" id="JACGWZ010000005">
    <property type="protein sequence ID" value="MBA8826138.1"/>
    <property type="molecule type" value="Genomic_DNA"/>
</dbReference>
<gene>
    <name evidence="1" type="ORF">FHX42_003514</name>
</gene>
<name>A0A839E5G6_9PSEU</name>
<dbReference type="AlphaFoldDB" id="A0A839E5G6"/>
<organism evidence="1 2">
    <name type="scientific">Halosaccharopolyspora lacisalsi</name>
    <dbReference type="NCBI Taxonomy" id="1000566"/>
    <lineage>
        <taxon>Bacteria</taxon>
        <taxon>Bacillati</taxon>
        <taxon>Actinomycetota</taxon>
        <taxon>Actinomycetes</taxon>
        <taxon>Pseudonocardiales</taxon>
        <taxon>Pseudonocardiaceae</taxon>
        <taxon>Halosaccharopolyspora</taxon>
    </lineage>
</organism>
<accession>A0A839E5G6</accession>
<keyword evidence="2" id="KW-1185">Reference proteome</keyword>